<dbReference type="Proteomes" id="UP001595698">
    <property type="component" value="Unassembled WGS sequence"/>
</dbReference>
<keyword evidence="6" id="KW-1185">Reference proteome</keyword>
<evidence type="ECO:0000259" key="4">
    <source>
        <dbReference type="SMART" id="SM00418"/>
    </source>
</evidence>
<evidence type="ECO:0000256" key="1">
    <source>
        <dbReference type="ARBA" id="ARBA00023015"/>
    </source>
</evidence>
<keyword evidence="3" id="KW-0804">Transcription</keyword>
<evidence type="ECO:0000313" key="5">
    <source>
        <dbReference type="EMBL" id="MFC3979150.1"/>
    </source>
</evidence>
<evidence type="ECO:0000313" key="6">
    <source>
        <dbReference type="Proteomes" id="UP001595698"/>
    </source>
</evidence>
<organism evidence="5 6">
    <name type="scientific">Streptosporangium jomthongense</name>
    <dbReference type="NCBI Taxonomy" id="1193683"/>
    <lineage>
        <taxon>Bacteria</taxon>
        <taxon>Bacillati</taxon>
        <taxon>Actinomycetota</taxon>
        <taxon>Actinomycetes</taxon>
        <taxon>Streptosporangiales</taxon>
        <taxon>Streptosporangiaceae</taxon>
        <taxon>Streptosporangium</taxon>
    </lineage>
</organism>
<dbReference type="InterPro" id="IPR036390">
    <property type="entry name" value="WH_DNA-bd_sf"/>
</dbReference>
<dbReference type="SUPFAM" id="SSF46785">
    <property type="entry name" value="Winged helix' DNA-binding domain"/>
    <property type="match status" value="1"/>
</dbReference>
<keyword evidence="2" id="KW-0238">DNA-binding</keyword>
<name>A0ABV8EVD8_9ACTN</name>
<comment type="caution">
    <text evidence="5">The sequence shown here is derived from an EMBL/GenBank/DDBJ whole genome shotgun (WGS) entry which is preliminary data.</text>
</comment>
<proteinExistence type="predicted"/>
<dbReference type="RefSeq" id="WP_386187745.1">
    <property type="nucleotide sequence ID" value="NZ_JBHSBC010000002.1"/>
</dbReference>
<feature type="domain" description="HTH arsR-type" evidence="4">
    <location>
        <begin position="13"/>
        <end position="88"/>
    </location>
</feature>
<dbReference type="EMBL" id="JBHSBC010000002">
    <property type="protein sequence ID" value="MFC3979150.1"/>
    <property type="molecule type" value="Genomic_DNA"/>
</dbReference>
<accession>A0ABV8EVD8</accession>
<keyword evidence="1" id="KW-0805">Transcription regulation</keyword>
<sequence length="98" mass="10685">MGFNESAPPPDATALAALLGAPRATLLGLLEEPSPTVELARRMGVTPNAVSQHLRVPYGTGLVTRVRDGRHVLYRRSPLGDRLVAFSRPYGRRAGRRR</sequence>
<dbReference type="PANTHER" id="PTHR43132">
    <property type="entry name" value="ARSENICAL RESISTANCE OPERON REPRESSOR ARSR-RELATED"/>
    <property type="match status" value="1"/>
</dbReference>
<dbReference type="Gene3D" id="1.10.10.10">
    <property type="entry name" value="Winged helix-like DNA-binding domain superfamily/Winged helix DNA-binding domain"/>
    <property type="match status" value="1"/>
</dbReference>
<dbReference type="InterPro" id="IPR011991">
    <property type="entry name" value="ArsR-like_HTH"/>
</dbReference>
<dbReference type="PANTHER" id="PTHR43132:SF6">
    <property type="entry name" value="HTH-TYPE TRANSCRIPTIONAL REPRESSOR CZRA"/>
    <property type="match status" value="1"/>
</dbReference>
<dbReference type="InterPro" id="IPR001845">
    <property type="entry name" value="HTH_ArsR_DNA-bd_dom"/>
</dbReference>
<protein>
    <submittedName>
        <fullName evidence="5">ArsR/SmtB family transcription factor</fullName>
    </submittedName>
</protein>
<dbReference type="InterPro" id="IPR036388">
    <property type="entry name" value="WH-like_DNA-bd_sf"/>
</dbReference>
<gene>
    <name evidence="5" type="ORF">ACFOYY_03400</name>
</gene>
<dbReference type="SMART" id="SM00418">
    <property type="entry name" value="HTH_ARSR"/>
    <property type="match status" value="1"/>
</dbReference>
<reference evidence="6" key="1">
    <citation type="journal article" date="2019" name="Int. J. Syst. Evol. Microbiol.">
        <title>The Global Catalogue of Microorganisms (GCM) 10K type strain sequencing project: providing services to taxonomists for standard genome sequencing and annotation.</title>
        <authorList>
            <consortium name="The Broad Institute Genomics Platform"/>
            <consortium name="The Broad Institute Genome Sequencing Center for Infectious Disease"/>
            <person name="Wu L."/>
            <person name="Ma J."/>
        </authorList>
    </citation>
    <scope>NUCLEOTIDE SEQUENCE [LARGE SCALE GENOMIC DNA]</scope>
    <source>
        <strain evidence="6">TBRC 7912</strain>
    </source>
</reference>
<evidence type="ECO:0000256" key="3">
    <source>
        <dbReference type="ARBA" id="ARBA00023163"/>
    </source>
</evidence>
<evidence type="ECO:0000256" key="2">
    <source>
        <dbReference type="ARBA" id="ARBA00023125"/>
    </source>
</evidence>
<dbReference type="InterPro" id="IPR051011">
    <property type="entry name" value="Metal_resp_trans_reg"/>
</dbReference>
<dbReference type="CDD" id="cd00090">
    <property type="entry name" value="HTH_ARSR"/>
    <property type="match status" value="1"/>
</dbReference>